<proteinExistence type="predicted"/>
<feature type="region of interest" description="Disordered" evidence="1">
    <location>
        <begin position="52"/>
        <end position="71"/>
    </location>
</feature>
<dbReference type="AlphaFoldDB" id="A0A9J5Y8M6"/>
<evidence type="ECO:0000256" key="1">
    <source>
        <dbReference type="SAM" id="MobiDB-lite"/>
    </source>
</evidence>
<evidence type="ECO:0000313" key="2">
    <source>
        <dbReference type="EMBL" id="KAG5596442.1"/>
    </source>
</evidence>
<accession>A0A9J5Y8M6</accession>
<evidence type="ECO:0000313" key="3">
    <source>
        <dbReference type="Proteomes" id="UP000824120"/>
    </source>
</evidence>
<sequence length="128" mass="14099">MRHKWKLCCHSDASSLTSIIRGGQGGSGLNGGQDEGSKIELIRACEEEVRGDTIKEGGHPPGKMPGMGINSFGTSHSEIKTFKANNILSWLMWSVFHRDRFKEVQSPLNKKAMLSPCEGAKDTRRQLS</sequence>
<dbReference type="EMBL" id="JACXVP010000007">
    <property type="protein sequence ID" value="KAG5596442.1"/>
    <property type="molecule type" value="Genomic_DNA"/>
</dbReference>
<organism evidence="2 3">
    <name type="scientific">Solanum commersonii</name>
    <name type="common">Commerson's wild potato</name>
    <name type="synonym">Commerson's nightshade</name>
    <dbReference type="NCBI Taxonomy" id="4109"/>
    <lineage>
        <taxon>Eukaryota</taxon>
        <taxon>Viridiplantae</taxon>
        <taxon>Streptophyta</taxon>
        <taxon>Embryophyta</taxon>
        <taxon>Tracheophyta</taxon>
        <taxon>Spermatophyta</taxon>
        <taxon>Magnoliopsida</taxon>
        <taxon>eudicotyledons</taxon>
        <taxon>Gunneridae</taxon>
        <taxon>Pentapetalae</taxon>
        <taxon>asterids</taxon>
        <taxon>lamiids</taxon>
        <taxon>Solanales</taxon>
        <taxon>Solanaceae</taxon>
        <taxon>Solanoideae</taxon>
        <taxon>Solaneae</taxon>
        <taxon>Solanum</taxon>
    </lineage>
</organism>
<protein>
    <submittedName>
        <fullName evidence="2">Uncharacterized protein</fullName>
    </submittedName>
</protein>
<name>A0A9J5Y8M6_SOLCO</name>
<gene>
    <name evidence="2" type="ORF">H5410_037674</name>
</gene>
<comment type="caution">
    <text evidence="2">The sequence shown here is derived from an EMBL/GenBank/DDBJ whole genome shotgun (WGS) entry which is preliminary data.</text>
</comment>
<reference evidence="2 3" key="1">
    <citation type="submission" date="2020-09" db="EMBL/GenBank/DDBJ databases">
        <title>De no assembly of potato wild relative species, Solanum commersonii.</title>
        <authorList>
            <person name="Cho K."/>
        </authorList>
    </citation>
    <scope>NUCLEOTIDE SEQUENCE [LARGE SCALE GENOMIC DNA]</scope>
    <source>
        <strain evidence="2">LZ3.2</strain>
        <tissue evidence="2">Leaf</tissue>
    </source>
</reference>
<dbReference type="Proteomes" id="UP000824120">
    <property type="component" value="Chromosome 7"/>
</dbReference>
<keyword evidence="3" id="KW-1185">Reference proteome</keyword>